<proteinExistence type="predicted"/>
<keyword evidence="2" id="KW-0813">Transport</keyword>
<dbReference type="Pfam" id="PF00664">
    <property type="entry name" value="ABC_membrane"/>
    <property type="match status" value="1"/>
</dbReference>
<evidence type="ECO:0000256" key="6">
    <source>
        <dbReference type="ARBA" id="ARBA00023136"/>
    </source>
</evidence>
<keyword evidence="4" id="KW-0677">Repeat</keyword>
<evidence type="ECO:0000256" key="1">
    <source>
        <dbReference type="ARBA" id="ARBA00004141"/>
    </source>
</evidence>
<protein>
    <recommendedName>
        <fullName evidence="8">ABC transmembrane type-1 domain-containing protein</fullName>
    </recommendedName>
</protein>
<dbReference type="Gene3D" id="1.20.1560.10">
    <property type="entry name" value="ABC transporter type 1, transmembrane domain"/>
    <property type="match status" value="1"/>
</dbReference>
<organism evidence="9 10">
    <name type="scientific">Zasmidium cellare</name>
    <name type="common">Wine cellar mold</name>
    <name type="synonym">Racodium cellare</name>
    <dbReference type="NCBI Taxonomy" id="395010"/>
    <lineage>
        <taxon>Eukaryota</taxon>
        <taxon>Fungi</taxon>
        <taxon>Dikarya</taxon>
        <taxon>Ascomycota</taxon>
        <taxon>Pezizomycotina</taxon>
        <taxon>Dothideomycetes</taxon>
        <taxon>Dothideomycetidae</taxon>
        <taxon>Mycosphaerellales</taxon>
        <taxon>Mycosphaerellaceae</taxon>
        <taxon>Zasmidium</taxon>
    </lineage>
</organism>
<feature type="transmembrane region" description="Helical" evidence="7">
    <location>
        <begin position="25"/>
        <end position="49"/>
    </location>
</feature>
<reference evidence="9 10" key="1">
    <citation type="journal article" date="2023" name="G3 (Bethesda)">
        <title>A chromosome-level genome assembly of Zasmidium syzygii isolated from banana leaves.</title>
        <authorList>
            <person name="van Westerhoven A.C."/>
            <person name="Mehrabi R."/>
            <person name="Talebi R."/>
            <person name="Steentjes M.B.F."/>
            <person name="Corcolon B."/>
            <person name="Chong P.A."/>
            <person name="Kema G.H.J."/>
            <person name="Seidl M.F."/>
        </authorList>
    </citation>
    <scope>NUCLEOTIDE SEQUENCE [LARGE SCALE GENOMIC DNA]</scope>
    <source>
        <strain evidence="9 10">P124</strain>
    </source>
</reference>
<keyword evidence="10" id="KW-1185">Reference proteome</keyword>
<dbReference type="InterPro" id="IPR036640">
    <property type="entry name" value="ABC1_TM_sf"/>
</dbReference>
<dbReference type="PROSITE" id="PS50929">
    <property type="entry name" value="ABC_TM1F"/>
    <property type="match status" value="1"/>
</dbReference>
<dbReference type="InterPro" id="IPR039421">
    <property type="entry name" value="Type_1_exporter"/>
</dbReference>
<evidence type="ECO:0000256" key="2">
    <source>
        <dbReference type="ARBA" id="ARBA00022448"/>
    </source>
</evidence>
<dbReference type="EMBL" id="JAXOVC010000001">
    <property type="protein sequence ID" value="KAK4506440.1"/>
    <property type="molecule type" value="Genomic_DNA"/>
</dbReference>
<keyword evidence="6 7" id="KW-0472">Membrane</keyword>
<evidence type="ECO:0000313" key="10">
    <source>
        <dbReference type="Proteomes" id="UP001305779"/>
    </source>
</evidence>
<dbReference type="Proteomes" id="UP001305779">
    <property type="component" value="Unassembled WGS sequence"/>
</dbReference>
<feature type="transmembrane region" description="Helical" evidence="7">
    <location>
        <begin position="99"/>
        <end position="118"/>
    </location>
</feature>
<keyword evidence="5 7" id="KW-1133">Transmembrane helix</keyword>
<feature type="domain" description="ABC transmembrane type-1" evidence="8">
    <location>
        <begin position="1"/>
        <end position="170"/>
    </location>
</feature>
<dbReference type="PANTHER" id="PTHR43394:SF11">
    <property type="entry name" value="ATP-BINDING CASSETTE TRANSPORTER"/>
    <property type="match status" value="1"/>
</dbReference>
<evidence type="ECO:0000256" key="5">
    <source>
        <dbReference type="ARBA" id="ARBA00022989"/>
    </source>
</evidence>
<comment type="subcellular location">
    <subcellularLocation>
        <location evidence="1">Membrane</location>
        <topology evidence="1">Multi-pass membrane protein</topology>
    </subcellularLocation>
</comment>
<evidence type="ECO:0000256" key="7">
    <source>
        <dbReference type="SAM" id="Phobius"/>
    </source>
</evidence>
<evidence type="ECO:0000256" key="3">
    <source>
        <dbReference type="ARBA" id="ARBA00022692"/>
    </source>
</evidence>
<keyword evidence="3 7" id="KW-0812">Transmembrane</keyword>
<evidence type="ECO:0000256" key="4">
    <source>
        <dbReference type="ARBA" id="ARBA00022737"/>
    </source>
</evidence>
<sequence length="212" mass="22466">MSTIFADVTSGRLSEDDFVIVIGKIMLYFLYLAIGELVGSYAMWIGFTLGGQSICARMRLLVSVFHQGVSFLDKAGTVYVNTLLGADGDAVNDAISSKLGRVIAATSSVLVAFAVSFARSWLLTLILGSGVLALAVTAFVGTLFVSRFTKRSSAALAEATSVAEETISGIVCAMTNGAESILATRYKNNLSCRQDPFAFDDSADVARILTMN</sequence>
<feature type="transmembrane region" description="Helical" evidence="7">
    <location>
        <begin position="124"/>
        <end position="145"/>
    </location>
</feature>
<evidence type="ECO:0000313" key="9">
    <source>
        <dbReference type="EMBL" id="KAK4506440.1"/>
    </source>
</evidence>
<comment type="caution">
    <text evidence="9">The sequence shown here is derived from an EMBL/GenBank/DDBJ whole genome shotgun (WGS) entry which is preliminary data.</text>
</comment>
<gene>
    <name evidence="9" type="ORF">PRZ48_000172</name>
</gene>
<dbReference type="SUPFAM" id="SSF90123">
    <property type="entry name" value="ABC transporter transmembrane region"/>
    <property type="match status" value="1"/>
</dbReference>
<name>A0ABR0EZ01_ZASCE</name>
<accession>A0ABR0EZ01</accession>
<dbReference type="InterPro" id="IPR011527">
    <property type="entry name" value="ABC1_TM_dom"/>
</dbReference>
<dbReference type="PANTHER" id="PTHR43394">
    <property type="entry name" value="ATP-DEPENDENT PERMEASE MDL1, MITOCHONDRIAL"/>
    <property type="match status" value="1"/>
</dbReference>
<evidence type="ECO:0000259" key="8">
    <source>
        <dbReference type="PROSITE" id="PS50929"/>
    </source>
</evidence>